<keyword evidence="8" id="KW-0325">Glycoprotein</keyword>
<evidence type="ECO:0000256" key="7">
    <source>
        <dbReference type="ARBA" id="ARBA00023170"/>
    </source>
</evidence>
<feature type="transmembrane region" description="Helical" evidence="11">
    <location>
        <begin position="149"/>
        <end position="169"/>
    </location>
</feature>
<keyword evidence="9" id="KW-0807">Transducer</keyword>
<dbReference type="Proteomes" id="UP000515163">
    <property type="component" value="Unplaced"/>
</dbReference>
<dbReference type="GO" id="GO:0007204">
    <property type="term" value="P:positive regulation of cytosolic calcium ion concentration"/>
    <property type="evidence" value="ECO:0007669"/>
    <property type="project" value="TreeGrafter"/>
</dbReference>
<dbReference type="PANTHER" id="PTHR11866:SF16">
    <property type="entry name" value="PROSTAGLANDIN E2 RECEPTOR EP4 SUBTYPE-LIKE PROTEIN"/>
    <property type="match status" value="1"/>
</dbReference>
<keyword evidence="3 11" id="KW-0812">Transmembrane</keyword>
<feature type="region of interest" description="Disordered" evidence="10">
    <location>
        <begin position="472"/>
        <end position="534"/>
    </location>
</feature>
<dbReference type="InterPro" id="IPR000276">
    <property type="entry name" value="GPCR_Rhodpsn"/>
</dbReference>
<proteinExistence type="predicted"/>
<evidence type="ECO:0000256" key="1">
    <source>
        <dbReference type="ARBA" id="ARBA00004651"/>
    </source>
</evidence>
<dbReference type="KEGG" id="aten:116307213"/>
<feature type="transmembrane region" description="Helical" evidence="11">
    <location>
        <begin position="265"/>
        <end position="289"/>
    </location>
</feature>
<dbReference type="SUPFAM" id="SSF81321">
    <property type="entry name" value="Family A G protein-coupled receptor-like"/>
    <property type="match status" value="1"/>
</dbReference>
<dbReference type="AlphaFoldDB" id="A0A6P8J129"/>
<dbReference type="InterPro" id="IPR008365">
    <property type="entry name" value="Prostanoid_rcpt"/>
</dbReference>
<protein>
    <submittedName>
        <fullName evidence="14">5-hydroxytryptamine receptor 7-like</fullName>
    </submittedName>
</protein>
<keyword evidence="13" id="KW-1185">Reference proteome</keyword>
<evidence type="ECO:0000256" key="9">
    <source>
        <dbReference type="ARBA" id="ARBA00023224"/>
    </source>
</evidence>
<dbReference type="PANTHER" id="PTHR11866">
    <property type="entry name" value="G-PROTEIN COUPLED RECEPTOR FAMILY 1 MEMBER"/>
    <property type="match status" value="1"/>
</dbReference>
<evidence type="ECO:0000256" key="6">
    <source>
        <dbReference type="ARBA" id="ARBA00023136"/>
    </source>
</evidence>
<evidence type="ECO:0000256" key="11">
    <source>
        <dbReference type="SAM" id="Phobius"/>
    </source>
</evidence>
<sequence>MQLRTKNYTGMEGNDSRSHSGLVIFNSSFESKRKISAIYFACISLFIIFGNSITLCITWKKKAKKPTDFLLGTLSALDLLTPLTEFPLLVIYSTFGVWLGGETTCHLVALISLFLWRFSMIVSTMITVDRFLAIAKPFFYRSKIRLRPTRVAVVVFGIYSLIIAVLPLVEMASQDQFEKDWWRCIYHWKSSRYHPLTGVYVVLNSIDTSLSVVIMSVCNFAVVAYFINRNRKQSNNVGPEKNGSYRSRYRNNSRKRKSDMKYAKIMACVSFYSPLCVFPVQILILLHQFGGTSISAQSISLYQLHVVAISLLLNPLSYALIRKHYRRAYWFILRHPLIVCGVTSNGDFDFDAADNSDGLGLDRKILNFRELGMTALATARFRLRMKQVMDQRSENIAQKGNQVATIPTIVKRDYSLEDDLEKGKRCPPCIFMDNSDAERISSATECSETSTTRLRARPNLLRNLSLASSYFSDQESLPPSPGYLAVPDRNSNRSRTESNGSSDTDYSDFPSTSGLGSPKRLSFDNDSVFLGNDN</sequence>
<dbReference type="GeneID" id="116307213"/>
<dbReference type="GO" id="GO:0007189">
    <property type="term" value="P:adenylate cyclase-activating G protein-coupled receptor signaling pathway"/>
    <property type="evidence" value="ECO:0007669"/>
    <property type="project" value="TreeGrafter"/>
</dbReference>
<feature type="domain" description="G-protein coupled receptors family 1 profile" evidence="12">
    <location>
        <begin position="50"/>
        <end position="318"/>
    </location>
</feature>
<name>A0A6P8J129_ACTTE</name>
<feature type="compositionally biased region" description="Polar residues" evidence="10">
    <location>
        <begin position="497"/>
        <end position="515"/>
    </location>
</feature>
<dbReference type="RefSeq" id="XP_031573232.1">
    <property type="nucleotide sequence ID" value="XM_031717372.1"/>
</dbReference>
<evidence type="ECO:0000259" key="12">
    <source>
        <dbReference type="PROSITE" id="PS50262"/>
    </source>
</evidence>
<accession>A0A6P8J129</accession>
<dbReference type="InParanoid" id="A0A6P8J129"/>
<dbReference type="InterPro" id="IPR017452">
    <property type="entry name" value="GPCR_Rhodpsn_7TM"/>
</dbReference>
<evidence type="ECO:0000256" key="3">
    <source>
        <dbReference type="ARBA" id="ARBA00022692"/>
    </source>
</evidence>
<organism evidence="13 14">
    <name type="scientific">Actinia tenebrosa</name>
    <name type="common">Australian red waratah sea anemone</name>
    <dbReference type="NCBI Taxonomy" id="6105"/>
    <lineage>
        <taxon>Eukaryota</taxon>
        <taxon>Metazoa</taxon>
        <taxon>Cnidaria</taxon>
        <taxon>Anthozoa</taxon>
        <taxon>Hexacorallia</taxon>
        <taxon>Actiniaria</taxon>
        <taxon>Actiniidae</taxon>
        <taxon>Actinia</taxon>
    </lineage>
</organism>
<dbReference type="GO" id="GO:0005886">
    <property type="term" value="C:plasma membrane"/>
    <property type="evidence" value="ECO:0007669"/>
    <property type="project" value="UniProtKB-SubCell"/>
</dbReference>
<feature type="transmembrane region" description="Helical" evidence="11">
    <location>
        <begin position="107"/>
        <end position="128"/>
    </location>
</feature>
<keyword evidence="4 11" id="KW-1133">Transmembrane helix</keyword>
<feature type="transmembrane region" description="Helical" evidence="11">
    <location>
        <begin position="301"/>
        <end position="321"/>
    </location>
</feature>
<evidence type="ECO:0000313" key="14">
    <source>
        <dbReference type="RefSeq" id="XP_031573232.1"/>
    </source>
</evidence>
<keyword evidence="7" id="KW-0675">Receptor</keyword>
<dbReference type="PROSITE" id="PS50262">
    <property type="entry name" value="G_PROTEIN_RECEP_F1_2"/>
    <property type="match status" value="1"/>
</dbReference>
<feature type="transmembrane region" description="Helical" evidence="11">
    <location>
        <begin position="69"/>
        <end position="95"/>
    </location>
</feature>
<evidence type="ECO:0000256" key="4">
    <source>
        <dbReference type="ARBA" id="ARBA00022989"/>
    </source>
</evidence>
<feature type="transmembrane region" description="Helical" evidence="11">
    <location>
        <begin position="208"/>
        <end position="227"/>
    </location>
</feature>
<evidence type="ECO:0000313" key="13">
    <source>
        <dbReference type="Proteomes" id="UP000515163"/>
    </source>
</evidence>
<dbReference type="PRINTS" id="PR00237">
    <property type="entry name" value="GPCRRHODOPSN"/>
</dbReference>
<dbReference type="GO" id="GO:0004930">
    <property type="term" value="F:G protein-coupled receptor activity"/>
    <property type="evidence" value="ECO:0007669"/>
    <property type="project" value="UniProtKB-KW"/>
</dbReference>
<dbReference type="CDD" id="cd00637">
    <property type="entry name" value="7tm_classA_rhodopsin-like"/>
    <property type="match status" value="1"/>
</dbReference>
<keyword evidence="6 11" id="KW-0472">Membrane</keyword>
<dbReference type="OrthoDB" id="5959154at2759"/>
<gene>
    <name evidence="14" type="primary">LOC116307213</name>
</gene>
<evidence type="ECO:0000256" key="2">
    <source>
        <dbReference type="ARBA" id="ARBA00022475"/>
    </source>
</evidence>
<reference evidence="14" key="1">
    <citation type="submission" date="2025-08" db="UniProtKB">
        <authorList>
            <consortium name="RefSeq"/>
        </authorList>
    </citation>
    <scope>IDENTIFICATION</scope>
    <source>
        <tissue evidence="14">Tentacle</tissue>
    </source>
</reference>
<evidence type="ECO:0000256" key="8">
    <source>
        <dbReference type="ARBA" id="ARBA00023180"/>
    </source>
</evidence>
<evidence type="ECO:0000256" key="10">
    <source>
        <dbReference type="SAM" id="MobiDB-lite"/>
    </source>
</evidence>
<feature type="transmembrane region" description="Helical" evidence="11">
    <location>
        <begin position="37"/>
        <end position="57"/>
    </location>
</feature>
<keyword evidence="5" id="KW-0297">G-protein coupled receptor</keyword>
<dbReference type="Gene3D" id="1.20.1070.10">
    <property type="entry name" value="Rhodopsin 7-helix transmembrane proteins"/>
    <property type="match status" value="1"/>
</dbReference>
<comment type="subcellular location">
    <subcellularLocation>
        <location evidence="1">Cell membrane</location>
        <topology evidence="1">Multi-pass membrane protein</topology>
    </subcellularLocation>
</comment>
<evidence type="ECO:0000256" key="5">
    <source>
        <dbReference type="ARBA" id="ARBA00023040"/>
    </source>
</evidence>
<dbReference type="Pfam" id="PF00001">
    <property type="entry name" value="7tm_1"/>
    <property type="match status" value="1"/>
</dbReference>
<keyword evidence="2" id="KW-1003">Cell membrane</keyword>